<keyword evidence="3 5" id="KW-1133">Transmembrane helix</keyword>
<evidence type="ECO:0000313" key="7">
    <source>
        <dbReference type="EMBL" id="SON90948.1"/>
    </source>
</evidence>
<dbReference type="Gene3D" id="1.20.120.550">
    <property type="entry name" value="Membrane associated eicosanoid/glutathione metabolism-like domain"/>
    <property type="match status" value="1"/>
</dbReference>
<evidence type="ECO:0000313" key="8">
    <source>
        <dbReference type="Proteomes" id="UP000234166"/>
    </source>
</evidence>
<dbReference type="PANTHER" id="PTHR31004:SF1">
    <property type="entry name" value="TRANSMEMBRANE PROTEIN 79"/>
    <property type="match status" value="1"/>
</dbReference>
<evidence type="ECO:0000256" key="3">
    <source>
        <dbReference type="ARBA" id="ARBA00022989"/>
    </source>
</evidence>
<dbReference type="Pfam" id="PF01124">
    <property type="entry name" value="MAPEG"/>
    <property type="match status" value="1"/>
</dbReference>
<keyword evidence="4 5" id="KW-0472">Membrane</keyword>
<evidence type="ECO:0000256" key="1">
    <source>
        <dbReference type="ARBA" id="ARBA00004370"/>
    </source>
</evidence>
<dbReference type="InterPro" id="IPR001129">
    <property type="entry name" value="Membr-assoc_MAPEG"/>
</dbReference>
<protein>
    <submittedName>
        <fullName evidence="7">Membrane protein</fullName>
    </submittedName>
</protein>
<accession>A0AB38E2I6</accession>
<dbReference type="EMBL" id="OCYT01000112">
    <property type="protein sequence ID" value="SON83988.1"/>
    <property type="molecule type" value="Genomic_DNA"/>
</dbReference>
<evidence type="ECO:0000256" key="2">
    <source>
        <dbReference type="ARBA" id="ARBA00022692"/>
    </source>
</evidence>
<dbReference type="EMBL" id="OCYS01000107">
    <property type="protein sequence ID" value="SON90948.1"/>
    <property type="molecule type" value="Genomic_DNA"/>
</dbReference>
<reference evidence="8 9" key="1">
    <citation type="submission" date="2017-10" db="EMBL/GenBank/DDBJ databases">
        <authorList>
            <person name="Regsiter A."/>
            <person name="William W."/>
        </authorList>
    </citation>
    <scope>NUCLEOTIDE SEQUENCE [LARGE SCALE GENOMIC DNA]</scope>
    <source>
        <strain evidence="6 9">CFBP6984</strain>
        <strain evidence="7 8">CFBP7430</strain>
    </source>
</reference>
<evidence type="ECO:0000313" key="6">
    <source>
        <dbReference type="EMBL" id="SON83988.1"/>
    </source>
</evidence>
<comment type="caution">
    <text evidence="7">The sequence shown here is derived from an EMBL/GenBank/DDBJ whole genome shotgun (WGS) entry which is preliminary data.</text>
</comment>
<gene>
    <name evidence="6" type="ORF">XAP6984_550004</name>
    <name evidence="7" type="ORF">XAP7430_510004</name>
</gene>
<feature type="transmembrane region" description="Helical" evidence="5">
    <location>
        <begin position="42"/>
        <end position="61"/>
    </location>
</feature>
<proteinExistence type="predicted"/>
<dbReference type="Proteomes" id="UP000234166">
    <property type="component" value="Unassembled WGS sequence"/>
</dbReference>
<keyword evidence="2 5" id="KW-0812">Transmembrane</keyword>
<evidence type="ECO:0000256" key="4">
    <source>
        <dbReference type="ARBA" id="ARBA00023136"/>
    </source>
</evidence>
<feature type="transmembrane region" description="Helical" evidence="5">
    <location>
        <begin position="145"/>
        <end position="168"/>
    </location>
</feature>
<dbReference type="AlphaFoldDB" id="A0AB38E2I6"/>
<dbReference type="PANTHER" id="PTHR31004">
    <property type="entry name" value="TRANSMEMBRANE PROTEIN 79"/>
    <property type="match status" value="1"/>
</dbReference>
<dbReference type="SUPFAM" id="SSF161084">
    <property type="entry name" value="MAPEG domain-like"/>
    <property type="match status" value="1"/>
</dbReference>
<feature type="transmembrane region" description="Helical" evidence="5">
    <location>
        <begin position="12"/>
        <end position="36"/>
    </location>
</feature>
<dbReference type="GO" id="GO:0005765">
    <property type="term" value="C:lysosomal membrane"/>
    <property type="evidence" value="ECO:0007669"/>
    <property type="project" value="TreeGrafter"/>
</dbReference>
<sequence>MVHLDRKQRGVVLGMASGLLASLFVVFLASRAFLSWDAPERAGTGLLLPAAAMFLAIARIAKHRFVTPADIDGSALSVGTARARTLQSLLQNTTEQLAFALPVYVAALLSTRPAIQAAVPACACAFLLGRLIFFATYSGGAGARALGFALTFYPTVLLLSWQLVLLAVSVAG</sequence>
<organism evidence="7 8">
    <name type="scientific">Xanthomonas campestris pv. phaseoli</name>
    <dbReference type="NCBI Taxonomy" id="317013"/>
    <lineage>
        <taxon>Bacteria</taxon>
        <taxon>Pseudomonadati</taxon>
        <taxon>Pseudomonadota</taxon>
        <taxon>Gammaproteobacteria</taxon>
        <taxon>Lysobacterales</taxon>
        <taxon>Lysobacteraceae</taxon>
        <taxon>Xanthomonas</taxon>
    </lineage>
</organism>
<name>A0AB38E2I6_XANCH</name>
<dbReference type="InterPro" id="IPR023352">
    <property type="entry name" value="MAPEG-like_dom_sf"/>
</dbReference>
<keyword evidence="9" id="KW-1185">Reference proteome</keyword>
<evidence type="ECO:0000313" key="9">
    <source>
        <dbReference type="Proteomes" id="UP000234181"/>
    </source>
</evidence>
<comment type="subcellular location">
    <subcellularLocation>
        <location evidence="1">Membrane</location>
    </subcellularLocation>
</comment>
<dbReference type="GO" id="GO:0045055">
    <property type="term" value="P:regulated exocytosis"/>
    <property type="evidence" value="ECO:0007669"/>
    <property type="project" value="TreeGrafter"/>
</dbReference>
<evidence type="ECO:0000256" key="5">
    <source>
        <dbReference type="SAM" id="Phobius"/>
    </source>
</evidence>
<dbReference type="Proteomes" id="UP000234181">
    <property type="component" value="Unassembled WGS sequence"/>
</dbReference>
<feature type="transmembrane region" description="Helical" evidence="5">
    <location>
        <begin position="117"/>
        <end position="139"/>
    </location>
</feature>